<dbReference type="SUPFAM" id="SSF55298">
    <property type="entry name" value="YjgF-like"/>
    <property type="match status" value="1"/>
</dbReference>
<dbReference type="Pfam" id="PF01042">
    <property type="entry name" value="Ribonuc_L-PSP"/>
    <property type="match status" value="1"/>
</dbReference>
<reference evidence="2 3" key="1">
    <citation type="submission" date="2021-03" db="EMBL/GenBank/DDBJ databases">
        <authorList>
            <person name="Grouzdev D.S."/>
        </authorList>
    </citation>
    <scope>NUCLEOTIDE SEQUENCE [LARGE SCALE GENOMIC DNA]</scope>
    <source>
        <strain evidence="2 3">M50-1</strain>
    </source>
</reference>
<accession>A0ABS4D7M6</accession>
<name>A0ABS4D7M6_9CHLR</name>
<dbReference type="Proteomes" id="UP001193081">
    <property type="component" value="Unassembled WGS sequence"/>
</dbReference>
<dbReference type="InterPro" id="IPR006056">
    <property type="entry name" value="RidA"/>
</dbReference>
<sequence>MQRIEVSTVDAPKAIGPYSQGMIAGNMVFVSGQLPINPITGEMVEGDIGAMTRQIFDNLSAILHAAGTSLERAVKVTVFLADMNDFQAMNEAYAEFFPINPPARSTIQVARLPRDARVEIELIAAI</sequence>
<dbReference type="PANTHER" id="PTHR11803:SF39">
    <property type="entry name" value="2-IMINOBUTANOATE_2-IMINOPROPANOATE DEAMINASE"/>
    <property type="match status" value="1"/>
</dbReference>
<dbReference type="PANTHER" id="PTHR11803">
    <property type="entry name" value="2-IMINOBUTANOATE/2-IMINOPROPANOATE DEAMINASE RIDA"/>
    <property type="match status" value="1"/>
</dbReference>
<dbReference type="CDD" id="cd00448">
    <property type="entry name" value="YjgF_YER057c_UK114_family"/>
    <property type="match status" value="1"/>
</dbReference>
<dbReference type="EMBL" id="SIJK02000009">
    <property type="protein sequence ID" value="MBP1465431.1"/>
    <property type="molecule type" value="Genomic_DNA"/>
</dbReference>
<dbReference type="PROSITE" id="PS01094">
    <property type="entry name" value="UPF0076"/>
    <property type="match status" value="1"/>
</dbReference>
<protein>
    <submittedName>
        <fullName evidence="2">RidA family protein</fullName>
    </submittedName>
</protein>
<proteinExistence type="inferred from homology"/>
<dbReference type="InterPro" id="IPR035959">
    <property type="entry name" value="RutC-like_sf"/>
</dbReference>
<dbReference type="Gene3D" id="3.30.1330.40">
    <property type="entry name" value="RutC-like"/>
    <property type="match status" value="1"/>
</dbReference>
<keyword evidence="3" id="KW-1185">Reference proteome</keyword>
<evidence type="ECO:0000313" key="3">
    <source>
        <dbReference type="Proteomes" id="UP001193081"/>
    </source>
</evidence>
<comment type="similarity">
    <text evidence="1">Belongs to the RutC family.</text>
</comment>
<dbReference type="InterPro" id="IPR006175">
    <property type="entry name" value="YjgF/YER057c/UK114"/>
</dbReference>
<gene>
    <name evidence="2" type="ORF">EYB53_006905</name>
</gene>
<dbReference type="NCBIfam" id="TIGR00004">
    <property type="entry name" value="Rid family detoxifying hydrolase"/>
    <property type="match status" value="1"/>
</dbReference>
<dbReference type="InterPro" id="IPR019897">
    <property type="entry name" value="RidA_CS"/>
</dbReference>
<organism evidence="2 3">
    <name type="scientific">Candidatus Chloroploca mongolica</name>
    <dbReference type="NCBI Taxonomy" id="2528176"/>
    <lineage>
        <taxon>Bacteria</taxon>
        <taxon>Bacillati</taxon>
        <taxon>Chloroflexota</taxon>
        <taxon>Chloroflexia</taxon>
        <taxon>Chloroflexales</taxon>
        <taxon>Chloroflexineae</taxon>
        <taxon>Oscillochloridaceae</taxon>
        <taxon>Candidatus Chloroploca</taxon>
    </lineage>
</organism>
<evidence type="ECO:0000256" key="1">
    <source>
        <dbReference type="ARBA" id="ARBA00010552"/>
    </source>
</evidence>
<evidence type="ECO:0000313" key="2">
    <source>
        <dbReference type="EMBL" id="MBP1465431.1"/>
    </source>
</evidence>
<comment type="caution">
    <text evidence="2">The sequence shown here is derived from an EMBL/GenBank/DDBJ whole genome shotgun (WGS) entry which is preliminary data.</text>
</comment>